<keyword evidence="2" id="KW-1185">Reference proteome</keyword>
<dbReference type="AlphaFoldDB" id="A0A6P3XCT8"/>
<dbReference type="PIRSF" id="PIRSF006402">
    <property type="entry name" value="UCP006402_thioredoxin"/>
    <property type="match status" value="1"/>
</dbReference>
<dbReference type="Gene3D" id="1.50.10.10">
    <property type="match status" value="1"/>
</dbReference>
<evidence type="ECO:0000313" key="7">
    <source>
        <dbReference type="RefSeq" id="XP_014476146.1"/>
    </source>
</evidence>
<dbReference type="Gene3D" id="3.40.30.10">
    <property type="entry name" value="Glutaredoxin"/>
    <property type="match status" value="1"/>
</dbReference>
<dbReference type="InterPro" id="IPR004879">
    <property type="entry name" value="Ssp411-like_TRX"/>
</dbReference>
<feature type="domain" description="Spermatogenesis-associated protein 20-like TRX" evidence="1">
    <location>
        <begin position="82"/>
        <end position="242"/>
    </location>
</feature>
<dbReference type="SUPFAM" id="SSF48208">
    <property type="entry name" value="Six-hairpin glycosidases"/>
    <property type="match status" value="1"/>
</dbReference>
<evidence type="ECO:0000313" key="2">
    <source>
        <dbReference type="Proteomes" id="UP000515204"/>
    </source>
</evidence>
<dbReference type="GO" id="GO:0005975">
    <property type="term" value="P:carbohydrate metabolic process"/>
    <property type="evidence" value="ECO:0007669"/>
    <property type="project" value="InterPro"/>
</dbReference>
<dbReference type="RefSeq" id="XP_014476143.1">
    <property type="nucleotide sequence ID" value="XM_014620657.1"/>
</dbReference>
<name>A0A6P3XCT8_DINQU</name>
<sequence length="815" mass="92578">MISRRCSSLSTVRYISKLSKKQCGTYNHANFSPIERILLRVAGRHTNRSSYNSLFYLSLTVRMASTSKSGKNVGHSGAKKLNRLSLEKSPYLLQHAANPVKWYPWGDEALERAKKEDKMIFLSVGYSTCHWCHVMEKESFENEDIARIMNNNFVNIKVDREERPDIDRIYMTFVQAKSGHGGWPMSVFLAPNLTPVTGGTYFPPDDRYGLIGFKSLLLEVAKKWAQQKNDIIKSGANIVGRLKDIAECRQGLREDDGFPTAECGLLCVHLLATGYEPKFGGFGSQFRMKAPKFPEPVNFNFLFNIYALSTSSELRKECLEMSLHTLTKMAHGGIHDHVGQGFSRYSVDGEWHVPHFEKMLYDQAQIMQAYADAYIITKNTFYSDIVDDIATYVERDLRHKEGGFYSAEDADSLPEPQASAKREGAFYVWTYDEIKSLLDKKISGNSNVRLFDLICYHFNVKKEGNVRKAQDPHGELTGKNVFIAYEGVEKTAEHFDISLEDTRVHIKQACRILFKERANRPRPHLDDKMVTAWNGLMMSGFARAGTAVRSAKYVELATDVAKFIERYLFDKNNGVLLRSCYRGEDDRIIQTSVPIHGFHDDYAFVVKGLLDLYQASFDLHWLEFAEQLQDIQDQLFWDSQDGGYFSTVEDSQMILRMKDAHDGAEPSSNSIACSNLLRLAVFLDCSELKEKAARLLRAFGKGLTEMPVMFPQMTLALLDYHYTTQIYVLGKQNAEDTEEMLSVIRERLIAGMVLLLVDHEQQDSMLLRRNAIAGKMKPQNGRATVFVCRHHTCSPPITSPSELASLLDDRGFSAL</sequence>
<dbReference type="RefSeq" id="XP_014476144.1">
    <property type="nucleotide sequence ID" value="XM_014620658.1"/>
</dbReference>
<protein>
    <submittedName>
        <fullName evidence="3 4">Spermatogenesis-associated protein 20 isoform X1</fullName>
    </submittedName>
</protein>
<reference evidence="3 4" key="1">
    <citation type="submission" date="2025-04" db="UniProtKB">
        <authorList>
            <consortium name="RefSeq"/>
        </authorList>
    </citation>
    <scope>IDENTIFICATION</scope>
</reference>
<proteinExistence type="predicted"/>
<evidence type="ECO:0000313" key="8">
    <source>
        <dbReference type="RefSeq" id="XP_014476147.1"/>
    </source>
</evidence>
<dbReference type="Proteomes" id="UP000515204">
    <property type="component" value="Unplaced"/>
</dbReference>
<evidence type="ECO:0000259" key="1">
    <source>
        <dbReference type="Pfam" id="PF03190"/>
    </source>
</evidence>
<dbReference type="KEGG" id="dqu:106745237"/>
<evidence type="ECO:0000313" key="3">
    <source>
        <dbReference type="RefSeq" id="XP_014476142.1"/>
    </source>
</evidence>
<dbReference type="CDD" id="cd02955">
    <property type="entry name" value="SSP411"/>
    <property type="match status" value="1"/>
</dbReference>
<evidence type="ECO:0000313" key="4">
    <source>
        <dbReference type="RefSeq" id="XP_014476143.1"/>
    </source>
</evidence>
<dbReference type="InterPro" id="IPR024705">
    <property type="entry name" value="Ssp411"/>
</dbReference>
<organism evidence="2 6">
    <name type="scientific">Dinoponera quadriceps</name>
    <name type="common">South American ant</name>
    <dbReference type="NCBI Taxonomy" id="609295"/>
    <lineage>
        <taxon>Eukaryota</taxon>
        <taxon>Metazoa</taxon>
        <taxon>Ecdysozoa</taxon>
        <taxon>Arthropoda</taxon>
        <taxon>Hexapoda</taxon>
        <taxon>Insecta</taxon>
        <taxon>Pterygota</taxon>
        <taxon>Neoptera</taxon>
        <taxon>Endopterygota</taxon>
        <taxon>Hymenoptera</taxon>
        <taxon>Apocrita</taxon>
        <taxon>Aculeata</taxon>
        <taxon>Formicoidea</taxon>
        <taxon>Formicidae</taxon>
        <taxon>Ponerinae</taxon>
        <taxon>Ponerini</taxon>
        <taxon>Dinoponera</taxon>
    </lineage>
</organism>
<dbReference type="Pfam" id="PF03190">
    <property type="entry name" value="Thioredox_DsbH"/>
    <property type="match status" value="1"/>
</dbReference>
<dbReference type="RefSeq" id="XP_014476147.1">
    <property type="nucleotide sequence ID" value="XM_014620661.1"/>
</dbReference>
<evidence type="ECO:0000313" key="6">
    <source>
        <dbReference type="RefSeq" id="XP_014476145.1"/>
    </source>
</evidence>
<accession>A0A6P3XCT8</accession>
<dbReference type="InterPro" id="IPR008928">
    <property type="entry name" value="6-hairpin_glycosidase_sf"/>
</dbReference>
<dbReference type="RefSeq" id="XP_014476142.1">
    <property type="nucleotide sequence ID" value="XM_014620656.1"/>
</dbReference>
<dbReference type="RefSeq" id="XP_014476148.1">
    <property type="nucleotide sequence ID" value="XM_014620662.1"/>
</dbReference>
<dbReference type="PANTHER" id="PTHR42899">
    <property type="entry name" value="SPERMATOGENESIS-ASSOCIATED PROTEIN 20"/>
    <property type="match status" value="1"/>
</dbReference>
<dbReference type="RefSeq" id="XP_014476146.1">
    <property type="nucleotide sequence ID" value="XM_014620660.1"/>
</dbReference>
<dbReference type="OrthoDB" id="1923667at2759"/>
<gene>
    <name evidence="3 4 5 6 7 8 9 10" type="primary">LOC106745237</name>
</gene>
<dbReference type="InterPro" id="IPR012341">
    <property type="entry name" value="6hp_glycosidase-like_sf"/>
</dbReference>
<evidence type="ECO:0000313" key="5">
    <source>
        <dbReference type="RefSeq" id="XP_014476144.1"/>
    </source>
</evidence>
<dbReference type="SUPFAM" id="SSF52833">
    <property type="entry name" value="Thioredoxin-like"/>
    <property type="match status" value="1"/>
</dbReference>
<dbReference type="GeneID" id="106745237"/>
<dbReference type="RefSeq" id="XP_014476149.1">
    <property type="nucleotide sequence ID" value="XM_014620663.1"/>
</dbReference>
<evidence type="ECO:0000313" key="9">
    <source>
        <dbReference type="RefSeq" id="XP_014476148.1"/>
    </source>
</evidence>
<dbReference type="RefSeq" id="XP_014476145.1">
    <property type="nucleotide sequence ID" value="XM_014620659.1"/>
</dbReference>
<dbReference type="PANTHER" id="PTHR42899:SF1">
    <property type="entry name" value="SPERMATOGENESIS-ASSOCIATED PROTEIN 20"/>
    <property type="match status" value="1"/>
</dbReference>
<dbReference type="InterPro" id="IPR036249">
    <property type="entry name" value="Thioredoxin-like_sf"/>
</dbReference>
<evidence type="ECO:0000313" key="10">
    <source>
        <dbReference type="RefSeq" id="XP_014476149.1"/>
    </source>
</evidence>